<proteinExistence type="predicted"/>
<protein>
    <submittedName>
        <fullName evidence="1">Uncharacterized protein</fullName>
    </submittedName>
</protein>
<sequence length="74" mass="8139">MVFTTKAKKISGRTSLGLSAAKDCLHLLRLWLANLELHSRCVKHKSFGGIDWVSAIARYTHGIFISPPQCASAQ</sequence>
<dbReference type="EMBL" id="LVVM01005561">
    <property type="protein sequence ID" value="OJA10231.1"/>
    <property type="molecule type" value="Genomic_DNA"/>
</dbReference>
<reference evidence="1 2" key="1">
    <citation type="submission" date="2016-03" db="EMBL/GenBank/DDBJ databases">
        <title>Comparative genomics of the ectomycorrhizal sister species Rhizopogon vinicolor and Rhizopogon vesiculosus (Basidiomycota: Boletales) reveals a divergence of the mating type B locus.</title>
        <authorList>
            <person name="Mujic A.B."/>
            <person name="Kuo A."/>
            <person name="Tritt A."/>
            <person name="Lipzen A."/>
            <person name="Chen C."/>
            <person name="Johnson J."/>
            <person name="Sharma A."/>
            <person name="Barry K."/>
            <person name="Grigoriev I.V."/>
            <person name="Spatafora J.W."/>
        </authorList>
    </citation>
    <scope>NUCLEOTIDE SEQUENCE [LARGE SCALE GENOMIC DNA]</scope>
    <source>
        <strain evidence="1 2">AM-OR11-056</strain>
    </source>
</reference>
<evidence type="ECO:0000313" key="1">
    <source>
        <dbReference type="EMBL" id="OJA10231.1"/>
    </source>
</evidence>
<dbReference type="OrthoDB" id="5817083at2759"/>
<comment type="caution">
    <text evidence="1">The sequence shown here is derived from an EMBL/GenBank/DDBJ whole genome shotgun (WGS) entry which is preliminary data.</text>
</comment>
<organism evidence="1 2">
    <name type="scientific">Rhizopogon vesiculosus</name>
    <dbReference type="NCBI Taxonomy" id="180088"/>
    <lineage>
        <taxon>Eukaryota</taxon>
        <taxon>Fungi</taxon>
        <taxon>Dikarya</taxon>
        <taxon>Basidiomycota</taxon>
        <taxon>Agaricomycotina</taxon>
        <taxon>Agaricomycetes</taxon>
        <taxon>Agaricomycetidae</taxon>
        <taxon>Boletales</taxon>
        <taxon>Suillineae</taxon>
        <taxon>Rhizopogonaceae</taxon>
        <taxon>Rhizopogon</taxon>
    </lineage>
</organism>
<name>A0A1J8PNZ9_9AGAM</name>
<accession>A0A1J8PNZ9</accession>
<gene>
    <name evidence="1" type="ORF">AZE42_10258</name>
</gene>
<keyword evidence="2" id="KW-1185">Reference proteome</keyword>
<dbReference type="Proteomes" id="UP000183567">
    <property type="component" value="Unassembled WGS sequence"/>
</dbReference>
<evidence type="ECO:0000313" key="2">
    <source>
        <dbReference type="Proteomes" id="UP000183567"/>
    </source>
</evidence>
<dbReference type="AlphaFoldDB" id="A0A1J8PNZ9"/>